<gene>
    <name evidence="2" type="ORF">C900_01766</name>
</gene>
<keyword evidence="3" id="KW-1185">Reference proteome</keyword>
<dbReference type="eggNOG" id="COG4121">
    <property type="taxonomic scope" value="Bacteria"/>
</dbReference>
<name>L8JYD2_9BACT</name>
<dbReference type="PATRIC" id="fig|1237149.3.peg.1719"/>
<dbReference type="InterPro" id="IPR008471">
    <property type="entry name" value="MnmC-like_methylTransf"/>
</dbReference>
<protein>
    <recommendedName>
        <fullName evidence="1">MnmC-like methyltransferase domain-containing protein</fullName>
    </recommendedName>
</protein>
<dbReference type="GO" id="GO:0016645">
    <property type="term" value="F:oxidoreductase activity, acting on the CH-NH group of donors"/>
    <property type="evidence" value="ECO:0007669"/>
    <property type="project" value="InterPro"/>
</dbReference>
<dbReference type="Pfam" id="PF05430">
    <property type="entry name" value="Methyltransf_30"/>
    <property type="match status" value="1"/>
</dbReference>
<dbReference type="SUPFAM" id="SSF53335">
    <property type="entry name" value="S-adenosyl-L-methionine-dependent methyltransferases"/>
    <property type="match status" value="1"/>
</dbReference>
<dbReference type="AlphaFoldDB" id="L8JYD2"/>
<dbReference type="InterPro" id="IPR029063">
    <property type="entry name" value="SAM-dependent_MTases_sf"/>
</dbReference>
<dbReference type="EMBL" id="AMZN01000026">
    <property type="protein sequence ID" value="ELR72212.1"/>
    <property type="molecule type" value="Genomic_DNA"/>
</dbReference>
<dbReference type="STRING" id="1237149.C900_01766"/>
<organism evidence="2 3">
    <name type="scientific">Fulvivirga imtechensis AK7</name>
    <dbReference type="NCBI Taxonomy" id="1237149"/>
    <lineage>
        <taxon>Bacteria</taxon>
        <taxon>Pseudomonadati</taxon>
        <taxon>Bacteroidota</taxon>
        <taxon>Cytophagia</taxon>
        <taxon>Cytophagales</taxon>
        <taxon>Fulvivirgaceae</taxon>
        <taxon>Fulvivirga</taxon>
    </lineage>
</organism>
<dbReference type="PANTHER" id="PTHR39963:SF1">
    <property type="entry name" value="MNMC-LIKE METHYLTRANSFERASE DOMAIN-CONTAINING PROTEIN"/>
    <property type="match status" value="1"/>
</dbReference>
<dbReference type="PANTHER" id="PTHR39963">
    <property type="entry name" value="SLL0983 PROTEIN"/>
    <property type="match status" value="1"/>
</dbReference>
<dbReference type="Gene3D" id="3.40.50.150">
    <property type="entry name" value="Vaccinia Virus protein VP39"/>
    <property type="match status" value="1"/>
</dbReference>
<dbReference type="RefSeq" id="WP_009579205.1">
    <property type="nucleotide sequence ID" value="NZ_AMZN01000026.1"/>
</dbReference>
<evidence type="ECO:0000313" key="2">
    <source>
        <dbReference type="EMBL" id="ELR72212.1"/>
    </source>
</evidence>
<dbReference type="GO" id="GO:0004808">
    <property type="term" value="F:tRNA (5-methylaminomethyl-2-thiouridylate)(34)-methyltransferase activity"/>
    <property type="evidence" value="ECO:0007669"/>
    <property type="project" value="InterPro"/>
</dbReference>
<dbReference type="NCBIfam" id="NF033855">
    <property type="entry name" value="tRNA_MNMC2"/>
    <property type="match status" value="1"/>
</dbReference>
<dbReference type="Proteomes" id="UP000011135">
    <property type="component" value="Unassembled WGS sequence"/>
</dbReference>
<evidence type="ECO:0000313" key="3">
    <source>
        <dbReference type="Proteomes" id="UP000011135"/>
    </source>
</evidence>
<evidence type="ECO:0000259" key="1">
    <source>
        <dbReference type="Pfam" id="PF05430"/>
    </source>
</evidence>
<dbReference type="InterPro" id="IPR047785">
    <property type="entry name" value="tRNA_MNMC2"/>
</dbReference>
<proteinExistence type="predicted"/>
<dbReference type="OrthoDB" id="9786494at2"/>
<comment type="caution">
    <text evidence="2">The sequence shown here is derived from an EMBL/GenBank/DDBJ whole genome shotgun (WGS) entry which is preliminary data.</text>
</comment>
<accession>L8JYD2</accession>
<reference evidence="2 3" key="1">
    <citation type="submission" date="2012-12" db="EMBL/GenBank/DDBJ databases">
        <title>Genome assembly of Fulvivirga imtechensis AK7.</title>
        <authorList>
            <person name="Nupur N."/>
            <person name="Khatri I."/>
            <person name="Kumar R."/>
            <person name="Subramanian S."/>
            <person name="Pinnaka A."/>
        </authorList>
    </citation>
    <scope>NUCLEOTIDE SEQUENCE [LARGE SCALE GENOMIC DNA]</scope>
    <source>
        <strain evidence="2 3">AK7</strain>
    </source>
</reference>
<sequence>MAEAENKGNIRLIITDDGSHSLFVPALNETYHSFHGALQESRHVFIKMGLEYALNQKASPHVLEVGLGTGLNALLAAECAETYKISVHFTSIEAFPVDYSLAASLNYPKFIAHPDAEQWFEDIHRSDWHVDRPIHSLFTLKKLHTKLEDCQLPSSQFDVVFFDAFAPSKQAELWGMEILTRIVESMASQSVFVTYCAKGQLKRDLKALGLQVETLPGPPGKKEMVRALKF</sequence>
<feature type="domain" description="MnmC-like methyltransferase" evidence="1">
    <location>
        <begin position="151"/>
        <end position="229"/>
    </location>
</feature>